<proteinExistence type="predicted"/>
<dbReference type="EMBL" id="CM023472">
    <property type="protein sequence ID" value="KAH7958821.1"/>
    <property type="molecule type" value="Genomic_DNA"/>
</dbReference>
<keyword evidence="2" id="KW-1185">Reference proteome</keyword>
<reference evidence="1" key="1">
    <citation type="submission" date="2020-05" db="EMBL/GenBank/DDBJ databases">
        <title>Large-scale comparative analyses of tick genomes elucidate their genetic diversity and vector capacities.</title>
        <authorList>
            <person name="Jia N."/>
            <person name="Wang J."/>
            <person name="Shi W."/>
            <person name="Du L."/>
            <person name="Sun Y."/>
            <person name="Zhan W."/>
            <person name="Jiang J."/>
            <person name="Wang Q."/>
            <person name="Zhang B."/>
            <person name="Ji P."/>
            <person name="Sakyi L.B."/>
            <person name="Cui X."/>
            <person name="Yuan T."/>
            <person name="Jiang B."/>
            <person name="Yang W."/>
            <person name="Lam T.T.-Y."/>
            <person name="Chang Q."/>
            <person name="Ding S."/>
            <person name="Wang X."/>
            <person name="Zhu J."/>
            <person name="Ruan X."/>
            <person name="Zhao L."/>
            <person name="Wei J."/>
            <person name="Que T."/>
            <person name="Du C."/>
            <person name="Cheng J."/>
            <person name="Dai P."/>
            <person name="Han X."/>
            <person name="Huang E."/>
            <person name="Gao Y."/>
            <person name="Liu J."/>
            <person name="Shao H."/>
            <person name="Ye R."/>
            <person name="Li L."/>
            <person name="Wei W."/>
            <person name="Wang X."/>
            <person name="Wang C."/>
            <person name="Yang T."/>
            <person name="Huo Q."/>
            <person name="Li W."/>
            <person name="Guo W."/>
            <person name="Chen H."/>
            <person name="Zhou L."/>
            <person name="Ni X."/>
            <person name="Tian J."/>
            <person name="Zhou Y."/>
            <person name="Sheng Y."/>
            <person name="Liu T."/>
            <person name="Pan Y."/>
            <person name="Xia L."/>
            <person name="Li J."/>
            <person name="Zhao F."/>
            <person name="Cao W."/>
        </authorList>
    </citation>
    <scope>NUCLEOTIDE SEQUENCE</scope>
    <source>
        <strain evidence="1">Dsil-2018</strain>
    </source>
</reference>
<name>A0ACB8D382_DERSI</name>
<gene>
    <name evidence="1" type="ORF">HPB49_005436</name>
</gene>
<comment type="caution">
    <text evidence="1">The sequence shown here is derived from an EMBL/GenBank/DDBJ whole genome shotgun (WGS) entry which is preliminary data.</text>
</comment>
<organism evidence="1 2">
    <name type="scientific">Dermacentor silvarum</name>
    <name type="common">Tick</name>
    <dbReference type="NCBI Taxonomy" id="543639"/>
    <lineage>
        <taxon>Eukaryota</taxon>
        <taxon>Metazoa</taxon>
        <taxon>Ecdysozoa</taxon>
        <taxon>Arthropoda</taxon>
        <taxon>Chelicerata</taxon>
        <taxon>Arachnida</taxon>
        <taxon>Acari</taxon>
        <taxon>Parasitiformes</taxon>
        <taxon>Ixodida</taxon>
        <taxon>Ixodoidea</taxon>
        <taxon>Ixodidae</taxon>
        <taxon>Rhipicephalinae</taxon>
        <taxon>Dermacentor</taxon>
    </lineage>
</organism>
<sequence length="348" mass="39142">MNHIVRQVASNLLVPLLKCEPLFTDFTITFLPAPRYHRAKPRRGHMLRAHALGRRALPRATQLRIGVAGGSPVDNREIQVKGEAIALSNVTEDNGWKTVRSRTEPGTQTYTRHVAVEPRIRADNWEHQATNPVSQKHAASRRRKIVVVPPSGSLSIAKGVIRGIPLDDDPKTIDEKSANSRNPTALAAKRLSKLTTFIIAFEGLKLPTLVHYRKTLLRCARYWKQIGICHQCGRFGHRMDVYLTTKTRYAEAALCGGAHPMTNKTRKARFKTPYIVKRSRWERRMEAQEQAAMEAPLPIPTPIQLPGPLQIQAAVQAHIRTPGKRRENCRSRQVSATEKVNWTDAVKG</sequence>
<dbReference type="Proteomes" id="UP000821865">
    <property type="component" value="Chromosome 3"/>
</dbReference>
<evidence type="ECO:0000313" key="2">
    <source>
        <dbReference type="Proteomes" id="UP000821865"/>
    </source>
</evidence>
<accession>A0ACB8D382</accession>
<protein>
    <submittedName>
        <fullName evidence="1">Uncharacterized protein</fullName>
    </submittedName>
</protein>
<evidence type="ECO:0000313" key="1">
    <source>
        <dbReference type="EMBL" id="KAH7958821.1"/>
    </source>
</evidence>